<accession>A0ABW2Q3H5</accession>
<dbReference type="Pfam" id="PF14342">
    <property type="entry name" value="DUF4396"/>
    <property type="match status" value="1"/>
</dbReference>
<evidence type="ECO:0000313" key="3">
    <source>
        <dbReference type="EMBL" id="MFC7394193.1"/>
    </source>
</evidence>
<feature type="domain" description="DUF4396" evidence="2">
    <location>
        <begin position="118"/>
        <end position="259"/>
    </location>
</feature>
<feature type="transmembrane region" description="Helical" evidence="1">
    <location>
        <begin position="231"/>
        <end position="254"/>
    </location>
</feature>
<feature type="transmembrane region" description="Helical" evidence="1">
    <location>
        <begin position="39"/>
        <end position="59"/>
    </location>
</feature>
<sequence>MTWIVVISYLSIIIGILQGIIITVDIIRYPQKMMPIMNIVWPLTGLYFPIVGFCAYYKLGRNKDPMQMDMGDMNMEASMEMEMDMNMDHGSHHMEHHHEHMQHDHSHMHHHHGNKPFWQSVFVSTTHCSSGCSIGDLIGAPIVFALGWTIAGSMMLADYVIEFILAYIFGLLFQYYGMGFEKHDHPGEALKDAVKADTLSLIAFEIGMFGWMAITNYVLFTSMPEPTSVVFWFMMQIAMMIGFCTSYPVNWYLVKKGVKHAM</sequence>
<feature type="transmembrane region" description="Helical" evidence="1">
    <location>
        <begin position="159"/>
        <end position="178"/>
    </location>
</feature>
<evidence type="ECO:0000259" key="2">
    <source>
        <dbReference type="Pfam" id="PF14342"/>
    </source>
</evidence>
<reference evidence="4" key="1">
    <citation type="journal article" date="2019" name="Int. J. Syst. Evol. Microbiol.">
        <title>The Global Catalogue of Microorganisms (GCM) 10K type strain sequencing project: providing services to taxonomists for standard genome sequencing and annotation.</title>
        <authorList>
            <consortium name="The Broad Institute Genomics Platform"/>
            <consortium name="The Broad Institute Genome Sequencing Center for Infectious Disease"/>
            <person name="Wu L."/>
            <person name="Ma J."/>
        </authorList>
    </citation>
    <scope>NUCLEOTIDE SEQUENCE [LARGE SCALE GENOMIC DNA]</scope>
    <source>
        <strain evidence="4">CGMCC 1.16305</strain>
    </source>
</reference>
<feature type="transmembrane region" description="Helical" evidence="1">
    <location>
        <begin position="199"/>
        <end position="219"/>
    </location>
</feature>
<name>A0ABW2Q3H5_9BACL</name>
<dbReference type="RefSeq" id="WP_380967294.1">
    <property type="nucleotide sequence ID" value="NZ_JBHTCO010000019.1"/>
</dbReference>
<proteinExistence type="predicted"/>
<keyword evidence="1" id="KW-1133">Transmembrane helix</keyword>
<gene>
    <name evidence="3" type="ORF">ACFQRG_14650</name>
</gene>
<evidence type="ECO:0000313" key="4">
    <source>
        <dbReference type="Proteomes" id="UP001596505"/>
    </source>
</evidence>
<comment type="caution">
    <text evidence="3">The sequence shown here is derived from an EMBL/GenBank/DDBJ whole genome shotgun (WGS) entry which is preliminary data.</text>
</comment>
<dbReference type="EMBL" id="JBHTCO010000019">
    <property type="protein sequence ID" value="MFC7394193.1"/>
    <property type="molecule type" value="Genomic_DNA"/>
</dbReference>
<evidence type="ECO:0000256" key="1">
    <source>
        <dbReference type="SAM" id="Phobius"/>
    </source>
</evidence>
<organism evidence="3 4">
    <name type="scientific">Scopulibacillus cellulosilyticus</name>
    <dbReference type="NCBI Taxonomy" id="2665665"/>
    <lineage>
        <taxon>Bacteria</taxon>
        <taxon>Bacillati</taxon>
        <taxon>Bacillota</taxon>
        <taxon>Bacilli</taxon>
        <taxon>Bacillales</taxon>
        <taxon>Sporolactobacillaceae</taxon>
        <taxon>Scopulibacillus</taxon>
    </lineage>
</organism>
<dbReference type="Proteomes" id="UP001596505">
    <property type="component" value="Unassembled WGS sequence"/>
</dbReference>
<keyword evidence="4" id="KW-1185">Reference proteome</keyword>
<keyword evidence="1" id="KW-0472">Membrane</keyword>
<feature type="transmembrane region" description="Helical" evidence="1">
    <location>
        <begin position="6"/>
        <end position="27"/>
    </location>
</feature>
<protein>
    <submittedName>
        <fullName evidence="3">DUF4396 domain-containing protein</fullName>
    </submittedName>
</protein>
<dbReference type="InterPro" id="IPR025509">
    <property type="entry name" value="DUF4396"/>
</dbReference>
<keyword evidence="1" id="KW-0812">Transmembrane</keyword>